<dbReference type="RefSeq" id="WP_316412415.1">
    <property type="nucleotide sequence ID" value="NZ_AP027080.1"/>
</dbReference>
<evidence type="ECO:0000313" key="3">
    <source>
        <dbReference type="Proteomes" id="UP001238179"/>
    </source>
</evidence>
<sequence length="154" mass="16122">MSCCSDPKGSCCGQPQALPWFTALCDPVFRRRFLARYWRELLAGALSGAAVGYAALAHGEGIGGLGPALGGPWIHLNASAVLPATLAGGLVLALAPRPWPTASLRTLLVLALGGGLNAFQEGAWPSLPVFMVLGLPALWIAWFLFSKVMGRGRP</sequence>
<organism evidence="2 3">
    <name type="scientific">Mesoterricola silvestris</name>
    <dbReference type="NCBI Taxonomy" id="2927979"/>
    <lineage>
        <taxon>Bacteria</taxon>
        <taxon>Pseudomonadati</taxon>
        <taxon>Acidobacteriota</taxon>
        <taxon>Holophagae</taxon>
        <taxon>Holophagales</taxon>
        <taxon>Holophagaceae</taxon>
        <taxon>Mesoterricola</taxon>
    </lineage>
</organism>
<evidence type="ECO:0000256" key="1">
    <source>
        <dbReference type="SAM" id="Phobius"/>
    </source>
</evidence>
<proteinExistence type="predicted"/>
<protein>
    <submittedName>
        <fullName evidence="2">Uncharacterized protein</fullName>
    </submittedName>
</protein>
<reference evidence="3" key="1">
    <citation type="journal article" date="2023" name="Int. J. Syst. Evol. Microbiol.">
        <title>Mesoterricola silvestris gen. nov., sp. nov., Mesoterricola sediminis sp. nov., Geothrix oryzae sp. nov., Geothrix edaphica sp. nov., Geothrix rubra sp. nov., and Geothrix limicola sp. nov., six novel members of Acidobacteriota isolated from soils.</title>
        <authorList>
            <person name="Itoh H."/>
            <person name="Sugisawa Y."/>
            <person name="Mise K."/>
            <person name="Xu Z."/>
            <person name="Kuniyasu M."/>
            <person name="Ushijima N."/>
            <person name="Kawano K."/>
            <person name="Kobayashi E."/>
            <person name="Shiratori Y."/>
            <person name="Masuda Y."/>
            <person name="Senoo K."/>
        </authorList>
    </citation>
    <scope>NUCLEOTIDE SEQUENCE [LARGE SCALE GENOMIC DNA]</scope>
    <source>
        <strain evidence="3">W79</strain>
    </source>
</reference>
<keyword evidence="1" id="KW-0812">Transmembrane</keyword>
<dbReference type="EMBL" id="AP027080">
    <property type="protein sequence ID" value="BDU73746.1"/>
    <property type="molecule type" value="Genomic_DNA"/>
</dbReference>
<keyword evidence="3" id="KW-1185">Reference proteome</keyword>
<feature type="transmembrane region" description="Helical" evidence="1">
    <location>
        <begin position="126"/>
        <end position="145"/>
    </location>
</feature>
<name>A0AA48K9Q3_9BACT</name>
<accession>A0AA48K9Q3</accession>
<feature type="transmembrane region" description="Helical" evidence="1">
    <location>
        <begin position="102"/>
        <end position="120"/>
    </location>
</feature>
<dbReference type="AlphaFoldDB" id="A0AA48K9Q3"/>
<dbReference type="KEGG" id="msil:METEAL_29200"/>
<keyword evidence="1" id="KW-0472">Membrane</keyword>
<dbReference type="Proteomes" id="UP001238179">
    <property type="component" value="Chromosome"/>
</dbReference>
<gene>
    <name evidence="2" type="ORF">METEAL_29200</name>
</gene>
<keyword evidence="1" id="KW-1133">Transmembrane helix</keyword>
<evidence type="ECO:0000313" key="2">
    <source>
        <dbReference type="EMBL" id="BDU73746.1"/>
    </source>
</evidence>
<feature type="transmembrane region" description="Helical" evidence="1">
    <location>
        <begin position="37"/>
        <end position="56"/>
    </location>
</feature>
<feature type="transmembrane region" description="Helical" evidence="1">
    <location>
        <begin position="76"/>
        <end position="95"/>
    </location>
</feature>